<accession>D1CIG5</accession>
<dbReference type="GO" id="GO:0016787">
    <property type="term" value="F:hydrolase activity"/>
    <property type="evidence" value="ECO:0007669"/>
    <property type="project" value="UniProtKB-KW"/>
</dbReference>
<sequence>MSSSAYPVGTIVRARDRDWIVLPSDHDDLLMLRPLVGSDEESIGVFLPLEGDDVRQSSFPAPSPERPGNVFAALAIADAARMIIRSGAVPFRSLGRLSFVPRPYQFVPLVMALRQRVVRLLIADDVGVGKTIEAALIARELLDRGIIRRLAVLCPAHLCSQWQTELAEKFSIHAEVVQPSTIGRLERNLPRTDVSIFKHYPFLVASIDFLKGDRYRETFVRDAPELIIVDEAHIATRPGERGSSQQQQRYSLLSALARRADRHLVLVTATPHSGIEGSFRSLLGLLDPRFDAELDQPLPYDALHRHFIQRRRADLRQWLGTETRFPQRQSIEKTYLLTERYLGFFDEVWSYCRELLSEQPALGRYQQRMRYWGALSLLRCILSSPRAAVAALEAHRENRLGQLMNQAEDQLVEAVDQSYRPAVFESLEQEEASDYLTVAGGDMGTAQDSTLRQRVSRFIDRARRLEGPEADAKLACLADTLRELLRDGFQPIVFCYFIHTANYLKEHLEPLLRGEFEDLQVEAVTGELSEDQRKERIAQLAQAPRRVLVATDCLSEGINLQDHFDAVVHYDLPWNPNRLEQREGRVDRFGQQRDEVRAVTISGENNPVDLTVMRVLVRKARKIREQLGISVPAPAYSERLLESLISQLMFTRLNRRSPGQLPLSLESDDVQSFHQAWDRSAESQRPLFSQETIQPDEIQQQLEAVDSVLGTPKTLERFLQTVAPRFRGYLHPRGRAGAFELDPGELRDRLTPLGYSKWPLRVVFDRQRDSTAEYIGRTHPIIETLCREVLGRAMQDDHDFARTSAAYTRLVERRTFLVILRVRYLMRDVVEQYAEEVLPLAIRLQGGRPSPLSPHVVEGRRLLEAFADPENFTRREMPLVERQEHIDELLEGFRAHPDWYREVLEGRREEIIRSNRRLNSLVGGDTELQVEPQEPPDVLAIYALVPGGDA</sequence>
<dbReference type="GO" id="GO:0003677">
    <property type="term" value="F:DNA binding"/>
    <property type="evidence" value="ECO:0007669"/>
    <property type="project" value="InterPro"/>
</dbReference>
<evidence type="ECO:0000256" key="3">
    <source>
        <dbReference type="ARBA" id="ARBA00022806"/>
    </source>
</evidence>
<feature type="domain" description="Helicase C-terminal" evidence="6">
    <location>
        <begin position="480"/>
        <end position="645"/>
    </location>
</feature>
<dbReference type="InterPro" id="IPR057342">
    <property type="entry name" value="DEXDc_RapA"/>
</dbReference>
<proteinExistence type="predicted"/>
<dbReference type="KEGG" id="ttr:Tter_2648"/>
<keyword evidence="4" id="KW-0067">ATP-binding</keyword>
<dbReference type="InterPro" id="IPR001650">
    <property type="entry name" value="Helicase_C-like"/>
</dbReference>
<evidence type="ECO:0000259" key="5">
    <source>
        <dbReference type="PROSITE" id="PS51192"/>
    </source>
</evidence>
<evidence type="ECO:0000313" key="7">
    <source>
        <dbReference type="EMBL" id="ACZ43536.1"/>
    </source>
</evidence>
<dbReference type="PANTHER" id="PTHR45766:SF6">
    <property type="entry name" value="SWI_SNF-RELATED MATRIX-ASSOCIATED ACTIN-DEPENDENT REGULATOR OF CHROMATIN SUBFAMILY A-LIKE PROTEIN 1"/>
    <property type="match status" value="1"/>
</dbReference>
<dbReference type="SMART" id="SM00490">
    <property type="entry name" value="HELICc"/>
    <property type="match status" value="1"/>
</dbReference>
<dbReference type="HOGENOM" id="CLU_009866_1_0_0"/>
<dbReference type="GO" id="GO:0005524">
    <property type="term" value="F:ATP binding"/>
    <property type="evidence" value="ECO:0007669"/>
    <property type="project" value="InterPro"/>
</dbReference>
<dbReference type="CDD" id="cd18793">
    <property type="entry name" value="SF2_C_SNF"/>
    <property type="match status" value="1"/>
</dbReference>
<dbReference type="PROSITE" id="PS51192">
    <property type="entry name" value="HELICASE_ATP_BIND_1"/>
    <property type="match status" value="1"/>
</dbReference>
<dbReference type="GO" id="GO:0004386">
    <property type="term" value="F:helicase activity"/>
    <property type="evidence" value="ECO:0007669"/>
    <property type="project" value="UniProtKB-KW"/>
</dbReference>
<reference evidence="8" key="1">
    <citation type="journal article" date="2010" name="Stand. Genomic Sci.">
        <title>Complete genome sequence of 'Thermobaculum terrenum' type strain (YNP1).</title>
        <authorList>
            <person name="Kiss H."/>
            <person name="Cleland D."/>
            <person name="Lapidus A."/>
            <person name="Lucas S."/>
            <person name="Glavina Del Rio T."/>
            <person name="Nolan M."/>
            <person name="Tice H."/>
            <person name="Han C."/>
            <person name="Goodwin L."/>
            <person name="Pitluck S."/>
            <person name="Liolios K."/>
            <person name="Ivanova N."/>
            <person name="Mavromatis K."/>
            <person name="Ovchinnikova G."/>
            <person name="Pati A."/>
            <person name="Chen A."/>
            <person name="Palaniappan K."/>
            <person name="Land M."/>
            <person name="Hauser L."/>
            <person name="Chang Y."/>
            <person name="Jeffries C."/>
            <person name="Lu M."/>
            <person name="Brettin T."/>
            <person name="Detter J."/>
            <person name="Goker M."/>
            <person name="Tindall B."/>
            <person name="Beck B."/>
            <person name="McDermott T."/>
            <person name="Woyke T."/>
            <person name="Bristow J."/>
            <person name="Eisen J."/>
            <person name="Markowitz V."/>
            <person name="Hugenholtz P."/>
            <person name="Kyrpides N."/>
            <person name="Klenk H."/>
            <person name="Cheng J."/>
        </authorList>
    </citation>
    <scope>NUCLEOTIDE SEQUENCE [LARGE SCALE GENOMIC DNA]</scope>
    <source>
        <strain evidence="8">ATCC BAA-798 / YNP1</strain>
    </source>
</reference>
<evidence type="ECO:0000259" key="6">
    <source>
        <dbReference type="PROSITE" id="PS51194"/>
    </source>
</evidence>
<dbReference type="Pfam" id="PF00271">
    <property type="entry name" value="Helicase_C"/>
    <property type="match status" value="1"/>
</dbReference>
<keyword evidence="2" id="KW-0378">Hydrolase</keyword>
<dbReference type="Proteomes" id="UP000000323">
    <property type="component" value="Chromosome 2"/>
</dbReference>
<dbReference type="InterPro" id="IPR027417">
    <property type="entry name" value="P-loop_NTPase"/>
</dbReference>
<dbReference type="STRING" id="525904.Tter_2648"/>
<evidence type="ECO:0000256" key="1">
    <source>
        <dbReference type="ARBA" id="ARBA00022741"/>
    </source>
</evidence>
<keyword evidence="3 7" id="KW-0347">Helicase</keyword>
<dbReference type="InterPro" id="IPR038718">
    <property type="entry name" value="SNF2-like_sf"/>
</dbReference>
<evidence type="ECO:0000313" key="8">
    <source>
        <dbReference type="Proteomes" id="UP000000323"/>
    </source>
</evidence>
<dbReference type="InterPro" id="IPR049730">
    <property type="entry name" value="SNF2/RAD54-like_C"/>
</dbReference>
<keyword evidence="8" id="KW-1185">Reference proteome</keyword>
<dbReference type="eggNOG" id="COG0553">
    <property type="taxonomic scope" value="Bacteria"/>
</dbReference>
<dbReference type="CDD" id="cd18011">
    <property type="entry name" value="DEXDc_RapA"/>
    <property type="match status" value="1"/>
</dbReference>
<protein>
    <submittedName>
        <fullName evidence="7">Helicase domain protein</fullName>
    </submittedName>
</protein>
<dbReference type="InterPro" id="IPR006935">
    <property type="entry name" value="Helicase/UvrB_N"/>
</dbReference>
<dbReference type="OrthoDB" id="9814088at2"/>
<organism evidence="7 8">
    <name type="scientific">Thermobaculum terrenum (strain ATCC BAA-798 / CCMEE 7001 / YNP1)</name>
    <dbReference type="NCBI Taxonomy" id="525904"/>
    <lineage>
        <taxon>Bacteria</taxon>
        <taxon>Bacillati</taxon>
        <taxon>Chloroflexota</taxon>
        <taxon>Chloroflexia</taxon>
        <taxon>Candidatus Thermobaculales</taxon>
        <taxon>Candidatus Thermobaculaceae</taxon>
        <taxon>Thermobaculum</taxon>
    </lineage>
</organism>
<gene>
    <name evidence="7" type="ordered locus">Tter_2648</name>
</gene>
<evidence type="ECO:0000256" key="2">
    <source>
        <dbReference type="ARBA" id="ARBA00022801"/>
    </source>
</evidence>
<dbReference type="SMART" id="SM00487">
    <property type="entry name" value="DEXDc"/>
    <property type="match status" value="1"/>
</dbReference>
<dbReference type="RefSeq" id="WP_012876567.1">
    <property type="nucleotide sequence ID" value="NC_013526.1"/>
</dbReference>
<dbReference type="InterPro" id="IPR014001">
    <property type="entry name" value="Helicase_ATP-bd"/>
</dbReference>
<dbReference type="PANTHER" id="PTHR45766">
    <property type="entry name" value="DNA ANNEALING HELICASE AND ENDONUCLEASE ZRANB3 FAMILY MEMBER"/>
    <property type="match status" value="1"/>
</dbReference>
<dbReference type="Gene3D" id="3.40.50.10810">
    <property type="entry name" value="Tandem AAA-ATPase domain"/>
    <property type="match status" value="1"/>
</dbReference>
<feature type="domain" description="Helicase ATP-binding" evidence="5">
    <location>
        <begin position="111"/>
        <end position="289"/>
    </location>
</feature>
<dbReference type="Pfam" id="PF04851">
    <property type="entry name" value="ResIII"/>
    <property type="match status" value="1"/>
</dbReference>
<dbReference type="AlphaFoldDB" id="D1CIG5"/>
<evidence type="ECO:0000256" key="4">
    <source>
        <dbReference type="ARBA" id="ARBA00022840"/>
    </source>
</evidence>
<dbReference type="PROSITE" id="PS51194">
    <property type="entry name" value="HELICASE_CTER"/>
    <property type="match status" value="1"/>
</dbReference>
<keyword evidence="1" id="KW-0547">Nucleotide-binding</keyword>
<dbReference type="Gene3D" id="3.40.50.300">
    <property type="entry name" value="P-loop containing nucleotide triphosphate hydrolases"/>
    <property type="match status" value="1"/>
</dbReference>
<dbReference type="SUPFAM" id="SSF52540">
    <property type="entry name" value="P-loop containing nucleoside triphosphate hydrolases"/>
    <property type="match status" value="1"/>
</dbReference>
<name>D1CIG5_THET1</name>
<dbReference type="EMBL" id="CP001826">
    <property type="protein sequence ID" value="ACZ43536.1"/>
    <property type="molecule type" value="Genomic_DNA"/>
</dbReference>